<evidence type="ECO:0000256" key="1">
    <source>
        <dbReference type="ARBA" id="ARBA00022980"/>
    </source>
</evidence>
<dbReference type="InterPro" id="IPR006846">
    <property type="entry name" value="Ribosomal_eS30"/>
</dbReference>
<accession>A0A8J2H3G3</accession>
<dbReference type="PANTHER" id="PTHR12650:SF15">
    <property type="entry name" value="RIBOSOMAL PROTEIN S30, ISOFORM A"/>
    <property type="match status" value="1"/>
</dbReference>
<dbReference type="Proteomes" id="UP000786811">
    <property type="component" value="Unassembled WGS sequence"/>
</dbReference>
<comment type="caution">
    <text evidence="3">The sequence shown here is derived from an EMBL/GenBank/DDBJ whole genome shotgun (WGS) entry which is preliminary data.</text>
</comment>
<evidence type="ECO:0000256" key="2">
    <source>
        <dbReference type="ARBA" id="ARBA00023274"/>
    </source>
</evidence>
<dbReference type="OrthoDB" id="199599at2759"/>
<keyword evidence="4" id="KW-1185">Reference proteome</keyword>
<dbReference type="Pfam" id="PF04758">
    <property type="entry name" value="Ribosomal_S30"/>
    <property type="match status" value="1"/>
</dbReference>
<sequence length="91" mass="10390">MLAQTKKMQLIIRGQNTFLIKIAQVQDFGETEFTLSCNGHLLADDTPVEKQEKSKKKTGRANKRRIQYNRRFVTVVPTFGRRRGPNANPGT</sequence>
<protein>
    <submittedName>
        <fullName evidence="3">Similar to Fau: 40S ribosomal protein S30 (Rattus norvegicus)</fullName>
    </submittedName>
</protein>
<name>A0A8J2H3G3_COTCN</name>
<organism evidence="3 4">
    <name type="scientific">Cotesia congregata</name>
    <name type="common">Parasitoid wasp</name>
    <name type="synonym">Apanteles congregatus</name>
    <dbReference type="NCBI Taxonomy" id="51543"/>
    <lineage>
        <taxon>Eukaryota</taxon>
        <taxon>Metazoa</taxon>
        <taxon>Ecdysozoa</taxon>
        <taxon>Arthropoda</taxon>
        <taxon>Hexapoda</taxon>
        <taxon>Insecta</taxon>
        <taxon>Pterygota</taxon>
        <taxon>Neoptera</taxon>
        <taxon>Endopterygota</taxon>
        <taxon>Hymenoptera</taxon>
        <taxon>Apocrita</taxon>
        <taxon>Ichneumonoidea</taxon>
        <taxon>Braconidae</taxon>
        <taxon>Microgastrinae</taxon>
        <taxon>Cotesia</taxon>
    </lineage>
</organism>
<proteinExistence type="predicted"/>
<keyword evidence="2" id="KW-0687">Ribonucleoprotein</keyword>
<dbReference type="GO" id="GO:0022627">
    <property type="term" value="C:cytosolic small ribosomal subunit"/>
    <property type="evidence" value="ECO:0007669"/>
    <property type="project" value="TreeGrafter"/>
</dbReference>
<reference evidence="3" key="1">
    <citation type="submission" date="2021-04" db="EMBL/GenBank/DDBJ databases">
        <authorList>
            <person name="Chebbi M.A.C M."/>
        </authorList>
    </citation>
    <scope>NUCLEOTIDE SEQUENCE</scope>
</reference>
<dbReference type="AlphaFoldDB" id="A0A8J2H3G3"/>
<dbReference type="GO" id="GO:0006412">
    <property type="term" value="P:translation"/>
    <property type="evidence" value="ECO:0007669"/>
    <property type="project" value="InterPro"/>
</dbReference>
<keyword evidence="1 3" id="KW-0689">Ribosomal protein</keyword>
<gene>
    <name evidence="3" type="ORF">HICCMSTLAB_LOCUS1089</name>
</gene>
<evidence type="ECO:0000313" key="3">
    <source>
        <dbReference type="EMBL" id="CAG5074856.1"/>
    </source>
</evidence>
<dbReference type="GO" id="GO:0003735">
    <property type="term" value="F:structural constituent of ribosome"/>
    <property type="evidence" value="ECO:0007669"/>
    <property type="project" value="InterPro"/>
</dbReference>
<dbReference type="EMBL" id="CAJNRD030001116">
    <property type="protein sequence ID" value="CAG5074856.1"/>
    <property type="molecule type" value="Genomic_DNA"/>
</dbReference>
<dbReference type="PANTHER" id="PTHR12650">
    <property type="entry name" value="40S RIBOSOMAL PROTEIN S30/UBIQUITIN-LIKE PROTEIN FUBI"/>
    <property type="match status" value="1"/>
</dbReference>
<evidence type="ECO:0000313" key="4">
    <source>
        <dbReference type="Proteomes" id="UP000786811"/>
    </source>
</evidence>